<dbReference type="Proteomes" id="UP000015105">
    <property type="component" value="Chromosome 3D"/>
</dbReference>
<reference evidence="2" key="2">
    <citation type="journal article" date="2017" name="Nat. Plants">
        <title>The Aegilops tauschii genome reveals multiple impacts of transposons.</title>
        <authorList>
            <person name="Zhao G."/>
            <person name="Zou C."/>
            <person name="Li K."/>
            <person name="Wang K."/>
            <person name="Li T."/>
            <person name="Gao L."/>
            <person name="Zhang X."/>
            <person name="Wang H."/>
            <person name="Yang Z."/>
            <person name="Liu X."/>
            <person name="Jiang W."/>
            <person name="Mao L."/>
            <person name="Kong X."/>
            <person name="Jiao Y."/>
            <person name="Jia J."/>
        </authorList>
    </citation>
    <scope>NUCLEOTIDE SEQUENCE [LARGE SCALE GENOMIC DNA]</scope>
    <source>
        <strain evidence="2">cv. AL8/78</strain>
    </source>
</reference>
<dbReference type="Gramene" id="AET3Gv20643000.11">
    <property type="protein sequence ID" value="AET3Gv20643000.11"/>
    <property type="gene ID" value="AET3Gv20643000"/>
</dbReference>
<keyword evidence="2" id="KW-1185">Reference proteome</keyword>
<reference evidence="2" key="1">
    <citation type="journal article" date="2014" name="Science">
        <title>Ancient hybridizations among the ancestral genomes of bread wheat.</title>
        <authorList>
            <consortium name="International Wheat Genome Sequencing Consortium,"/>
            <person name="Marcussen T."/>
            <person name="Sandve S.R."/>
            <person name="Heier L."/>
            <person name="Spannagl M."/>
            <person name="Pfeifer M."/>
            <person name="Jakobsen K.S."/>
            <person name="Wulff B.B."/>
            <person name="Steuernagel B."/>
            <person name="Mayer K.F."/>
            <person name="Olsen O.A."/>
        </authorList>
    </citation>
    <scope>NUCLEOTIDE SEQUENCE [LARGE SCALE GENOMIC DNA]</scope>
    <source>
        <strain evidence="2">cv. AL8/78</strain>
    </source>
</reference>
<reference evidence="1" key="3">
    <citation type="journal article" date="2017" name="Nature">
        <title>Genome sequence of the progenitor of the wheat D genome Aegilops tauschii.</title>
        <authorList>
            <person name="Luo M.C."/>
            <person name="Gu Y.Q."/>
            <person name="Puiu D."/>
            <person name="Wang H."/>
            <person name="Twardziok S.O."/>
            <person name="Deal K.R."/>
            <person name="Huo N."/>
            <person name="Zhu T."/>
            <person name="Wang L."/>
            <person name="Wang Y."/>
            <person name="McGuire P.E."/>
            <person name="Liu S."/>
            <person name="Long H."/>
            <person name="Ramasamy R.K."/>
            <person name="Rodriguez J.C."/>
            <person name="Van S.L."/>
            <person name="Yuan L."/>
            <person name="Wang Z."/>
            <person name="Xia Z."/>
            <person name="Xiao L."/>
            <person name="Anderson O.D."/>
            <person name="Ouyang S."/>
            <person name="Liang Y."/>
            <person name="Zimin A.V."/>
            <person name="Pertea G."/>
            <person name="Qi P."/>
            <person name="Bennetzen J.L."/>
            <person name="Dai X."/>
            <person name="Dawson M.W."/>
            <person name="Muller H.G."/>
            <person name="Kugler K."/>
            <person name="Rivarola-Duarte L."/>
            <person name="Spannagl M."/>
            <person name="Mayer K.F.X."/>
            <person name="Lu F.H."/>
            <person name="Bevan M.W."/>
            <person name="Leroy P."/>
            <person name="Li P."/>
            <person name="You F.M."/>
            <person name="Sun Q."/>
            <person name="Liu Z."/>
            <person name="Lyons E."/>
            <person name="Wicker T."/>
            <person name="Salzberg S.L."/>
            <person name="Devos K.M."/>
            <person name="Dvorak J."/>
        </authorList>
    </citation>
    <scope>NUCLEOTIDE SEQUENCE [LARGE SCALE GENOMIC DNA]</scope>
    <source>
        <strain evidence="1">cv. AL8/78</strain>
    </source>
</reference>
<dbReference type="AlphaFoldDB" id="A0A453FD41"/>
<reference evidence="1" key="4">
    <citation type="submission" date="2019-03" db="UniProtKB">
        <authorList>
            <consortium name="EnsemblPlants"/>
        </authorList>
    </citation>
    <scope>IDENTIFICATION</scope>
</reference>
<accession>A0A453FD41</accession>
<dbReference type="InterPro" id="IPR047137">
    <property type="entry name" value="ORF3"/>
</dbReference>
<dbReference type="EnsemblPlants" id="AET3Gv20643000.11">
    <property type="protein sequence ID" value="AET3Gv20643000.11"/>
    <property type="gene ID" value="AET3Gv20643000"/>
</dbReference>
<protein>
    <recommendedName>
        <fullName evidence="3">Coenzyme Q-binding protein COQ10 START domain-containing protein</fullName>
    </recommendedName>
</protein>
<dbReference type="PANTHER" id="PTHR33824">
    <property type="entry name" value="POLYKETIDE CYCLASE/DEHYDRASE AND LIPID TRANSPORT SUPERFAMILY PROTEIN"/>
    <property type="match status" value="1"/>
</dbReference>
<reference evidence="1" key="5">
    <citation type="journal article" date="2021" name="G3 (Bethesda)">
        <title>Aegilops tauschii genome assembly Aet v5.0 features greater sequence contiguity and improved annotation.</title>
        <authorList>
            <person name="Wang L."/>
            <person name="Zhu T."/>
            <person name="Rodriguez J.C."/>
            <person name="Deal K.R."/>
            <person name="Dubcovsky J."/>
            <person name="McGuire P.E."/>
            <person name="Lux T."/>
            <person name="Spannagl M."/>
            <person name="Mayer K.F.X."/>
            <person name="Baldrich P."/>
            <person name="Meyers B.C."/>
            <person name="Huo N."/>
            <person name="Gu Y.Q."/>
            <person name="Zhou H."/>
            <person name="Devos K.M."/>
            <person name="Bennetzen J.L."/>
            <person name="Unver T."/>
            <person name="Budak H."/>
            <person name="Gulick P.J."/>
            <person name="Galiba G."/>
            <person name="Kalapos B."/>
            <person name="Nelson D.R."/>
            <person name="Li P."/>
            <person name="You F.M."/>
            <person name="Luo M.C."/>
            <person name="Dvorak J."/>
        </authorList>
    </citation>
    <scope>NUCLEOTIDE SEQUENCE [LARGE SCALE GENOMIC DNA]</scope>
    <source>
        <strain evidence="1">cv. AL8/78</strain>
    </source>
</reference>
<dbReference type="PANTHER" id="PTHR33824:SF7">
    <property type="entry name" value="POLYKETIDE CYCLASE_DEHYDRASE AND LIPID TRANSPORT SUPERFAMILY PROTEIN"/>
    <property type="match status" value="1"/>
</dbReference>
<name>A0A453FD41_AEGTS</name>
<evidence type="ECO:0000313" key="2">
    <source>
        <dbReference type="Proteomes" id="UP000015105"/>
    </source>
</evidence>
<evidence type="ECO:0000313" key="1">
    <source>
        <dbReference type="EnsemblPlants" id="AET3Gv20643000.11"/>
    </source>
</evidence>
<sequence>QLKIRRFIGDLLKVFLTGGAVRFFPKSSSSCRVQLTVAYEVPEILTPVASALKPFLEGLLFNGLERFVAFAKERYIDVKTA</sequence>
<organism evidence="1 2">
    <name type="scientific">Aegilops tauschii subsp. strangulata</name>
    <name type="common">Goatgrass</name>
    <dbReference type="NCBI Taxonomy" id="200361"/>
    <lineage>
        <taxon>Eukaryota</taxon>
        <taxon>Viridiplantae</taxon>
        <taxon>Streptophyta</taxon>
        <taxon>Embryophyta</taxon>
        <taxon>Tracheophyta</taxon>
        <taxon>Spermatophyta</taxon>
        <taxon>Magnoliopsida</taxon>
        <taxon>Liliopsida</taxon>
        <taxon>Poales</taxon>
        <taxon>Poaceae</taxon>
        <taxon>BOP clade</taxon>
        <taxon>Pooideae</taxon>
        <taxon>Triticodae</taxon>
        <taxon>Triticeae</taxon>
        <taxon>Triticinae</taxon>
        <taxon>Aegilops</taxon>
    </lineage>
</organism>
<proteinExistence type="predicted"/>
<evidence type="ECO:0008006" key="3">
    <source>
        <dbReference type="Google" id="ProtNLM"/>
    </source>
</evidence>